<feature type="compositionally biased region" description="Basic and acidic residues" evidence="8">
    <location>
        <begin position="443"/>
        <end position="458"/>
    </location>
</feature>
<dbReference type="AlphaFoldDB" id="A0AAN6Q4D9"/>
<dbReference type="InterPro" id="IPR017927">
    <property type="entry name" value="FAD-bd_FR_type"/>
</dbReference>
<evidence type="ECO:0000256" key="5">
    <source>
        <dbReference type="ARBA" id="ARBA00023065"/>
    </source>
</evidence>
<dbReference type="SFLD" id="SFLDS00052">
    <property type="entry name" value="Ferric_Reductase_Domain"/>
    <property type="match status" value="1"/>
</dbReference>
<gene>
    <name evidence="11" type="ORF">N658DRAFT_494717</name>
</gene>
<evidence type="ECO:0000313" key="11">
    <source>
        <dbReference type="EMBL" id="KAK4103382.1"/>
    </source>
</evidence>
<keyword evidence="6 9" id="KW-0472">Membrane</keyword>
<evidence type="ECO:0000256" key="3">
    <source>
        <dbReference type="ARBA" id="ARBA00022692"/>
    </source>
</evidence>
<feature type="transmembrane region" description="Helical" evidence="9">
    <location>
        <begin position="313"/>
        <end position="334"/>
    </location>
</feature>
<protein>
    <recommendedName>
        <fullName evidence="10">FAD-binding FR-type domain-containing protein</fullName>
    </recommendedName>
</protein>
<dbReference type="SFLD" id="SFLDG01168">
    <property type="entry name" value="Ferric_reductase_subgroup_(FRE"/>
    <property type="match status" value="1"/>
</dbReference>
<feature type="transmembrane region" description="Helical" evidence="9">
    <location>
        <begin position="279"/>
        <end position="301"/>
    </location>
</feature>
<evidence type="ECO:0000313" key="12">
    <source>
        <dbReference type="Proteomes" id="UP001305647"/>
    </source>
</evidence>
<reference evidence="11" key="1">
    <citation type="journal article" date="2023" name="Mol. Phylogenet. Evol.">
        <title>Genome-scale phylogeny and comparative genomics of the fungal order Sordariales.</title>
        <authorList>
            <person name="Hensen N."/>
            <person name="Bonometti L."/>
            <person name="Westerberg I."/>
            <person name="Brannstrom I.O."/>
            <person name="Guillou S."/>
            <person name="Cros-Aarteil S."/>
            <person name="Calhoun S."/>
            <person name="Haridas S."/>
            <person name="Kuo A."/>
            <person name="Mondo S."/>
            <person name="Pangilinan J."/>
            <person name="Riley R."/>
            <person name="LaButti K."/>
            <person name="Andreopoulos B."/>
            <person name="Lipzen A."/>
            <person name="Chen C."/>
            <person name="Yan M."/>
            <person name="Daum C."/>
            <person name="Ng V."/>
            <person name="Clum A."/>
            <person name="Steindorff A."/>
            <person name="Ohm R.A."/>
            <person name="Martin F."/>
            <person name="Silar P."/>
            <person name="Natvig D.O."/>
            <person name="Lalanne C."/>
            <person name="Gautier V."/>
            <person name="Ament-Velasquez S.L."/>
            <person name="Kruys A."/>
            <person name="Hutchinson M.I."/>
            <person name="Powell A.J."/>
            <person name="Barry K."/>
            <person name="Miller A.N."/>
            <person name="Grigoriev I.V."/>
            <person name="Debuchy R."/>
            <person name="Gladieux P."/>
            <person name="Hiltunen Thoren M."/>
            <person name="Johannesson H."/>
        </authorList>
    </citation>
    <scope>NUCLEOTIDE SEQUENCE</scope>
    <source>
        <strain evidence="11">CBS 757.83</strain>
    </source>
</reference>
<dbReference type="EMBL" id="MU863629">
    <property type="protein sequence ID" value="KAK4103382.1"/>
    <property type="molecule type" value="Genomic_DNA"/>
</dbReference>
<comment type="subcellular location">
    <subcellularLocation>
        <location evidence="1">Membrane</location>
        <topology evidence="1">Multi-pass membrane protein</topology>
    </subcellularLocation>
</comment>
<keyword evidence="7" id="KW-0325">Glycoprotein</keyword>
<evidence type="ECO:0000256" key="2">
    <source>
        <dbReference type="ARBA" id="ARBA00022448"/>
    </source>
</evidence>
<dbReference type="GO" id="GO:0000293">
    <property type="term" value="F:ferric-chelate reductase activity"/>
    <property type="evidence" value="ECO:0007669"/>
    <property type="project" value="TreeGrafter"/>
</dbReference>
<dbReference type="Gene3D" id="3.40.50.80">
    <property type="entry name" value="Nucleotide-binding domain of ferredoxin-NADP reductase (FNR) module"/>
    <property type="match status" value="1"/>
</dbReference>
<dbReference type="InterPro" id="IPR051410">
    <property type="entry name" value="Ferric/Cupric_Reductase"/>
</dbReference>
<feature type="compositionally biased region" description="Gly residues" evidence="8">
    <location>
        <begin position="467"/>
        <end position="476"/>
    </location>
</feature>
<feature type="transmembrane region" description="Helical" evidence="9">
    <location>
        <begin position="176"/>
        <end position="193"/>
    </location>
</feature>
<feature type="transmembrane region" description="Helical" evidence="9">
    <location>
        <begin position="340"/>
        <end position="357"/>
    </location>
</feature>
<dbReference type="Pfam" id="PF01794">
    <property type="entry name" value="Ferric_reduct"/>
    <property type="match status" value="1"/>
</dbReference>
<evidence type="ECO:0000256" key="8">
    <source>
        <dbReference type="SAM" id="MobiDB-lite"/>
    </source>
</evidence>
<evidence type="ECO:0000256" key="7">
    <source>
        <dbReference type="ARBA" id="ARBA00023180"/>
    </source>
</evidence>
<keyword evidence="3 9" id="KW-0812">Transmembrane</keyword>
<feature type="domain" description="FAD-binding FR-type" evidence="10">
    <location>
        <begin position="311"/>
        <end position="531"/>
    </location>
</feature>
<name>A0AAN6Q4D9_9PEZI</name>
<keyword evidence="4 9" id="KW-1133">Transmembrane helix</keyword>
<feature type="region of interest" description="Disordered" evidence="8">
    <location>
        <begin position="436"/>
        <end position="476"/>
    </location>
</feature>
<feature type="transmembrane region" description="Helical" evidence="9">
    <location>
        <begin position="249"/>
        <end position="267"/>
    </location>
</feature>
<keyword evidence="12" id="KW-1185">Reference proteome</keyword>
<feature type="transmembrane region" description="Helical" evidence="9">
    <location>
        <begin position="538"/>
        <end position="560"/>
    </location>
</feature>
<feature type="transmembrane region" description="Helical" evidence="9">
    <location>
        <begin position="60"/>
        <end position="78"/>
    </location>
</feature>
<dbReference type="InterPro" id="IPR013130">
    <property type="entry name" value="Fe3_Rdtase_TM_dom"/>
</dbReference>
<evidence type="ECO:0000259" key="10">
    <source>
        <dbReference type="PROSITE" id="PS51384"/>
    </source>
</evidence>
<dbReference type="GO" id="GO:0006879">
    <property type="term" value="P:intracellular iron ion homeostasis"/>
    <property type="evidence" value="ECO:0007669"/>
    <property type="project" value="TreeGrafter"/>
</dbReference>
<dbReference type="GO" id="GO:0006826">
    <property type="term" value="P:iron ion transport"/>
    <property type="evidence" value="ECO:0007669"/>
    <property type="project" value="TreeGrafter"/>
</dbReference>
<dbReference type="GO" id="GO:0005886">
    <property type="term" value="C:plasma membrane"/>
    <property type="evidence" value="ECO:0007669"/>
    <property type="project" value="TreeGrafter"/>
</dbReference>
<proteinExistence type="predicted"/>
<comment type="caution">
    <text evidence="11">The sequence shown here is derived from an EMBL/GenBank/DDBJ whole genome shotgun (WGS) entry which is preliminary data.</text>
</comment>
<organism evidence="11 12">
    <name type="scientific">Parathielavia hyrcaniae</name>
    <dbReference type="NCBI Taxonomy" id="113614"/>
    <lineage>
        <taxon>Eukaryota</taxon>
        <taxon>Fungi</taxon>
        <taxon>Dikarya</taxon>
        <taxon>Ascomycota</taxon>
        <taxon>Pezizomycotina</taxon>
        <taxon>Sordariomycetes</taxon>
        <taxon>Sordariomycetidae</taxon>
        <taxon>Sordariales</taxon>
        <taxon>Chaetomiaceae</taxon>
        <taxon>Parathielavia</taxon>
    </lineage>
</organism>
<dbReference type="GO" id="GO:0015677">
    <property type="term" value="P:copper ion import"/>
    <property type="evidence" value="ECO:0007669"/>
    <property type="project" value="TreeGrafter"/>
</dbReference>
<dbReference type="PROSITE" id="PS51384">
    <property type="entry name" value="FAD_FR"/>
    <property type="match status" value="1"/>
</dbReference>
<evidence type="ECO:0000256" key="9">
    <source>
        <dbReference type="SAM" id="Phobius"/>
    </source>
</evidence>
<dbReference type="PANTHER" id="PTHR32361">
    <property type="entry name" value="FERRIC/CUPRIC REDUCTASE TRANSMEMBRANE COMPONENT"/>
    <property type="match status" value="1"/>
</dbReference>
<dbReference type="Proteomes" id="UP001305647">
    <property type="component" value="Unassembled WGS sequence"/>
</dbReference>
<keyword evidence="2" id="KW-0813">Transport</keyword>
<evidence type="ECO:0000256" key="6">
    <source>
        <dbReference type="ARBA" id="ARBA00023136"/>
    </source>
</evidence>
<evidence type="ECO:0000256" key="4">
    <source>
        <dbReference type="ARBA" id="ARBA00022989"/>
    </source>
</evidence>
<dbReference type="CDD" id="cd06186">
    <property type="entry name" value="NOX_Duox_like_FAD_NADP"/>
    <property type="match status" value="1"/>
</dbReference>
<dbReference type="SUPFAM" id="SSF52343">
    <property type="entry name" value="Ferredoxin reductase-like, C-terminal NADP-linked domain"/>
    <property type="match status" value="1"/>
</dbReference>
<reference evidence="11" key="2">
    <citation type="submission" date="2023-05" db="EMBL/GenBank/DDBJ databases">
        <authorList>
            <consortium name="Lawrence Berkeley National Laboratory"/>
            <person name="Steindorff A."/>
            <person name="Hensen N."/>
            <person name="Bonometti L."/>
            <person name="Westerberg I."/>
            <person name="Brannstrom I.O."/>
            <person name="Guillou S."/>
            <person name="Cros-Aarteil S."/>
            <person name="Calhoun S."/>
            <person name="Haridas S."/>
            <person name="Kuo A."/>
            <person name="Mondo S."/>
            <person name="Pangilinan J."/>
            <person name="Riley R."/>
            <person name="Labutti K."/>
            <person name="Andreopoulos B."/>
            <person name="Lipzen A."/>
            <person name="Chen C."/>
            <person name="Yanf M."/>
            <person name="Daum C."/>
            <person name="Ng V."/>
            <person name="Clum A."/>
            <person name="Ohm R."/>
            <person name="Martin F."/>
            <person name="Silar P."/>
            <person name="Natvig D."/>
            <person name="Lalanne C."/>
            <person name="Gautier V."/>
            <person name="Ament-Velasquez S.L."/>
            <person name="Kruys A."/>
            <person name="Hutchinson M.I."/>
            <person name="Powell A.J."/>
            <person name="Barry K."/>
            <person name="Miller A.N."/>
            <person name="Grigoriev I.V."/>
            <person name="Debuchy R."/>
            <person name="Gladieux P."/>
            <person name="Thoren M.H."/>
            <person name="Johannesson H."/>
        </authorList>
    </citation>
    <scope>NUCLEOTIDE SEQUENCE</scope>
    <source>
        <strain evidence="11">CBS 757.83</strain>
    </source>
</reference>
<sequence>MQSPLRTALPSFLRSLCQAGPAGLSGLAARSEDGDFEWMNDPEKVEYVERLLDALYEARTIVNCYNLAILLVLMVLALQHRRATKRDQEKWRRLTQQRGQGAVASSCSSTVAGTVTPPDAKDVDVESAPLLAGRRETTTGVPTRIRISRTVRSWLTRQPCPLPVINRTLPSNGTSLFILAWLALNISLHFFRLPMQAGFFFILADRTGCVFVVNLPLLYLLGAKNQPLRALTGYSYEALNIFHRRVGELLCFEAALHFVSMLLWQFFIAEEWLVESRSAYLYFTHPMILCGIGALVAYEALYFTSLGSFRQRWYELFLATHVLLQAAALVLLWFHYETSQPYVALALFIFLGDRLVWRLTLKRADLRADLCVLDKDSYLLSADWDIPRPPLLSRWSALLSIRRQSVLHGWHPTDHVFLTVPALGRTHALQAHPFTIASAAPGRPHEGDYYSYHDEPDPGPHPPPGPSGSGVGVEVGAIGGRQRPRHAWLTLLIRAHDGFTRDLLRHAQQQQQHHQRLSVRLDGPYGSPRALDMLRASACAVLVAGGSGIAVAFPLVWALLCDEDGGTVCGEGGEGQPANGDARDDNAINPAIRVKDSDGTETIRKGGGSLTRKRRRVHLLWVTHSREHREWVPGAQLAELVRRGLDLVVPEPTAEAGRPDVAGLVQGWVERVAAEGSEVGVVVSGPDGLNWAVRNVCADEIGRGREVRVVVEKFGW</sequence>
<dbReference type="InterPro" id="IPR039261">
    <property type="entry name" value="FNR_nucleotide-bd"/>
</dbReference>
<accession>A0AAN6Q4D9</accession>
<keyword evidence="5" id="KW-0406">Ion transport</keyword>
<dbReference type="PANTHER" id="PTHR32361:SF9">
    <property type="entry name" value="FERRIC REDUCTASE TRANSMEMBRANE COMPONENT 3-RELATED"/>
    <property type="match status" value="1"/>
</dbReference>
<feature type="transmembrane region" description="Helical" evidence="9">
    <location>
        <begin position="199"/>
        <end position="221"/>
    </location>
</feature>
<evidence type="ECO:0000256" key="1">
    <source>
        <dbReference type="ARBA" id="ARBA00004141"/>
    </source>
</evidence>